<reference evidence="1 2" key="1">
    <citation type="journal article" date="2023" name="Science">
        <title>Complex scaffold remodeling in plant triterpene biosynthesis.</title>
        <authorList>
            <person name="De La Pena R."/>
            <person name="Hodgson H."/>
            <person name="Liu J.C."/>
            <person name="Stephenson M.J."/>
            <person name="Martin A.C."/>
            <person name="Owen C."/>
            <person name="Harkess A."/>
            <person name="Leebens-Mack J."/>
            <person name="Jimenez L.E."/>
            <person name="Osbourn A."/>
            <person name="Sattely E.S."/>
        </authorList>
    </citation>
    <scope>NUCLEOTIDE SEQUENCE [LARGE SCALE GENOMIC DNA]</scope>
    <source>
        <strain evidence="2">cv. JPN11</strain>
        <tissue evidence="1">Leaf</tissue>
    </source>
</reference>
<name>A0ACC1XR88_MELAZ</name>
<dbReference type="EMBL" id="CM051400">
    <property type="protein sequence ID" value="KAJ4714009.1"/>
    <property type="molecule type" value="Genomic_DNA"/>
</dbReference>
<dbReference type="Proteomes" id="UP001164539">
    <property type="component" value="Chromosome 7"/>
</dbReference>
<sequence length="129" mass="15138">MSHMSYNRFNGRKSCNHGSRGFKLNSKRFSVQGLRARFVYLFRLLSRWRFSYGQALKSLKKGINRSNYSIKRNNSTSSRRSLMMESAHDRRMRSFGRSNSFYAEAIADCLEFIKRSSISVDQKPVCCQR</sequence>
<protein>
    <submittedName>
        <fullName evidence="1">UDP-N-acetylenolpyruvoylglucosamine reductase</fullName>
    </submittedName>
</protein>
<gene>
    <name evidence="1" type="ORF">OWV82_012557</name>
</gene>
<proteinExistence type="predicted"/>
<evidence type="ECO:0000313" key="1">
    <source>
        <dbReference type="EMBL" id="KAJ4714009.1"/>
    </source>
</evidence>
<accession>A0ACC1XR88</accession>
<evidence type="ECO:0000313" key="2">
    <source>
        <dbReference type="Proteomes" id="UP001164539"/>
    </source>
</evidence>
<keyword evidence="2" id="KW-1185">Reference proteome</keyword>
<comment type="caution">
    <text evidence="1">The sequence shown here is derived from an EMBL/GenBank/DDBJ whole genome shotgun (WGS) entry which is preliminary data.</text>
</comment>
<organism evidence="1 2">
    <name type="scientific">Melia azedarach</name>
    <name type="common">Chinaberry tree</name>
    <dbReference type="NCBI Taxonomy" id="155640"/>
    <lineage>
        <taxon>Eukaryota</taxon>
        <taxon>Viridiplantae</taxon>
        <taxon>Streptophyta</taxon>
        <taxon>Embryophyta</taxon>
        <taxon>Tracheophyta</taxon>
        <taxon>Spermatophyta</taxon>
        <taxon>Magnoliopsida</taxon>
        <taxon>eudicotyledons</taxon>
        <taxon>Gunneridae</taxon>
        <taxon>Pentapetalae</taxon>
        <taxon>rosids</taxon>
        <taxon>malvids</taxon>
        <taxon>Sapindales</taxon>
        <taxon>Meliaceae</taxon>
        <taxon>Melia</taxon>
    </lineage>
</organism>